<evidence type="ECO:0000256" key="5">
    <source>
        <dbReference type="ARBA" id="ARBA00023136"/>
    </source>
</evidence>
<feature type="transmembrane region" description="Helical" evidence="8">
    <location>
        <begin position="266"/>
        <end position="294"/>
    </location>
</feature>
<dbReference type="EMBL" id="JAGTXO010000063">
    <property type="protein sequence ID" value="KAG8457778.1"/>
    <property type="molecule type" value="Genomic_DNA"/>
</dbReference>
<comment type="similarity">
    <text evidence="6">Belongs to the major facilitator superfamily. Sugar transporter (TC 2.A.1.1) family.</text>
</comment>
<dbReference type="InterPro" id="IPR036259">
    <property type="entry name" value="MFS_trans_sf"/>
</dbReference>
<accession>A0A8J6C7M7</accession>
<feature type="transmembrane region" description="Helical" evidence="8">
    <location>
        <begin position="572"/>
        <end position="593"/>
    </location>
</feature>
<feature type="transmembrane region" description="Helical" evidence="8">
    <location>
        <begin position="508"/>
        <end position="530"/>
    </location>
</feature>
<dbReference type="PROSITE" id="PS00217">
    <property type="entry name" value="SUGAR_TRANSPORT_2"/>
    <property type="match status" value="1"/>
</dbReference>
<feature type="transmembrane region" description="Helical" evidence="8">
    <location>
        <begin position="536"/>
        <end position="560"/>
    </location>
</feature>
<dbReference type="InterPro" id="IPR045263">
    <property type="entry name" value="GLUT"/>
</dbReference>
<keyword evidence="2 6" id="KW-0813">Transport</keyword>
<dbReference type="PANTHER" id="PTHR23503:SF8">
    <property type="entry name" value="FACILITATED GLUCOSE TRANSPORTER PROTEIN 1"/>
    <property type="match status" value="1"/>
</dbReference>
<dbReference type="OMA" id="CVCQYIV"/>
<reference evidence="10" key="1">
    <citation type="submission" date="2021-05" db="EMBL/GenBank/DDBJ databases">
        <title>The genome of the haptophyte Pavlova lutheri (Diacronema luteri, Pavlovales) - a model for lipid biosynthesis in eukaryotic algae.</title>
        <authorList>
            <person name="Hulatt C.J."/>
            <person name="Posewitz M.C."/>
        </authorList>
    </citation>
    <scope>NUCLEOTIDE SEQUENCE</scope>
    <source>
        <strain evidence="10">NIVA-4/92</strain>
    </source>
</reference>
<feature type="transmembrane region" description="Helical" evidence="8">
    <location>
        <begin position="439"/>
        <end position="456"/>
    </location>
</feature>
<feature type="transmembrane region" description="Helical" evidence="8">
    <location>
        <begin position="231"/>
        <end position="254"/>
    </location>
</feature>
<dbReference type="InterPro" id="IPR003663">
    <property type="entry name" value="Sugar/inositol_transpt"/>
</dbReference>
<proteinExistence type="inferred from homology"/>
<evidence type="ECO:0000313" key="11">
    <source>
        <dbReference type="Proteomes" id="UP000751190"/>
    </source>
</evidence>
<dbReference type="SUPFAM" id="SSF103473">
    <property type="entry name" value="MFS general substrate transporter"/>
    <property type="match status" value="1"/>
</dbReference>
<dbReference type="OrthoDB" id="4540492at2759"/>
<evidence type="ECO:0000313" key="10">
    <source>
        <dbReference type="EMBL" id="KAG8457778.1"/>
    </source>
</evidence>
<feature type="compositionally biased region" description="Basic and acidic residues" evidence="7">
    <location>
        <begin position="8"/>
        <end position="22"/>
    </location>
</feature>
<dbReference type="Pfam" id="PF00083">
    <property type="entry name" value="Sugar_tr"/>
    <property type="match status" value="1"/>
</dbReference>
<dbReference type="Proteomes" id="UP000751190">
    <property type="component" value="Unassembled WGS sequence"/>
</dbReference>
<feature type="transmembrane region" description="Helical" evidence="8">
    <location>
        <begin position="599"/>
        <end position="619"/>
    </location>
</feature>
<dbReference type="NCBIfam" id="TIGR00879">
    <property type="entry name" value="SP"/>
    <property type="match status" value="1"/>
</dbReference>
<dbReference type="GO" id="GO:0015149">
    <property type="term" value="F:hexose transmembrane transporter activity"/>
    <property type="evidence" value="ECO:0007669"/>
    <property type="project" value="TreeGrafter"/>
</dbReference>
<dbReference type="Gene3D" id="1.20.1250.20">
    <property type="entry name" value="MFS general substrate transporter like domains"/>
    <property type="match status" value="1"/>
</dbReference>
<evidence type="ECO:0000256" key="7">
    <source>
        <dbReference type="SAM" id="MobiDB-lite"/>
    </source>
</evidence>
<comment type="caution">
    <text evidence="10">The sequence shown here is derived from an EMBL/GenBank/DDBJ whole genome shotgun (WGS) entry which is preliminary data.</text>
</comment>
<evidence type="ECO:0000256" key="6">
    <source>
        <dbReference type="RuleBase" id="RU003346"/>
    </source>
</evidence>
<dbReference type="InterPro" id="IPR005829">
    <property type="entry name" value="Sugar_transporter_CS"/>
</dbReference>
<evidence type="ECO:0000256" key="2">
    <source>
        <dbReference type="ARBA" id="ARBA00022448"/>
    </source>
</evidence>
<feature type="region of interest" description="Disordered" evidence="7">
    <location>
        <begin position="1"/>
        <end position="22"/>
    </location>
</feature>
<dbReference type="PANTHER" id="PTHR23503">
    <property type="entry name" value="SOLUTE CARRIER FAMILY 2"/>
    <property type="match status" value="1"/>
</dbReference>
<dbReference type="PROSITE" id="PS00216">
    <property type="entry name" value="SUGAR_TRANSPORT_1"/>
    <property type="match status" value="2"/>
</dbReference>
<evidence type="ECO:0000256" key="4">
    <source>
        <dbReference type="ARBA" id="ARBA00022989"/>
    </source>
</evidence>
<comment type="subcellular location">
    <subcellularLocation>
        <location evidence="1">Membrane</location>
        <topology evidence="1">Multi-pass membrane protein</topology>
    </subcellularLocation>
</comment>
<evidence type="ECO:0000259" key="9">
    <source>
        <dbReference type="PROSITE" id="PS50850"/>
    </source>
</evidence>
<dbReference type="PRINTS" id="PR00171">
    <property type="entry name" value="SUGRTRNSPORT"/>
</dbReference>
<keyword evidence="11" id="KW-1185">Reference proteome</keyword>
<sequence>MQRGRYGASEERARDGGGGERGIHKVASALGMLERRQSDSLAGIKRGLLANERRATMTDIRVAPQVVRFDRSSPLADLAYIAQPGLTSRVATHTSLSSMGAFTSSRTSSHLRLALLDSGASKAARDAAASYADADGADEYLEEGAGFTPALRRTVGVALLSSFSFGYNNGNMNTQAGVQRVALGIPAGGTGAAGAAADNAWALCVSLFCVGALVGCNLSGALADKWGRRRFLLSSAIIYLIGGLLEAACALPPAPEPAAAPASAAWARIALLMAGRVVTGVACGGSTVVLPMYLGEVSPAALRGMLGTAFQLTCVIAMTVAQVLGLGSVLGTASRWPLVLAFVALPALLQLCLGRLLVESPRWQCAVGDIDGAQATLQLLRDAGPHDEVVIEELDLMLSATDRLGGAVGSAGSGLAPSAGAGGGGGATLRALLQPPTRYPLLISVLLMCLQQLSGINNAFNYSTVFLKANGMGDGAVATIAVLMNVGNVFITLLSVYMMDRAGRRPLLLASTAGMAASTVLLTAALALPGRSFTPALSVISILLFVGAFGIGLGPVPWLLPAEILPAETRALASSVAASANWLANFVASQAFLVIANALGGFAFVPFGAALALGALWVARVVPETKGKSLEQIQTELAFG</sequence>
<dbReference type="InterPro" id="IPR005828">
    <property type="entry name" value="MFS_sugar_transport-like"/>
</dbReference>
<organism evidence="10 11">
    <name type="scientific">Diacronema lutheri</name>
    <name type="common">Unicellular marine alga</name>
    <name type="synonym">Monochrysis lutheri</name>
    <dbReference type="NCBI Taxonomy" id="2081491"/>
    <lineage>
        <taxon>Eukaryota</taxon>
        <taxon>Haptista</taxon>
        <taxon>Haptophyta</taxon>
        <taxon>Pavlovophyceae</taxon>
        <taxon>Pavlovales</taxon>
        <taxon>Pavlovaceae</taxon>
        <taxon>Diacronema</taxon>
    </lineage>
</organism>
<evidence type="ECO:0000256" key="8">
    <source>
        <dbReference type="SAM" id="Phobius"/>
    </source>
</evidence>
<evidence type="ECO:0000256" key="3">
    <source>
        <dbReference type="ARBA" id="ARBA00022692"/>
    </source>
</evidence>
<keyword evidence="5 8" id="KW-0472">Membrane</keyword>
<feature type="transmembrane region" description="Helical" evidence="8">
    <location>
        <begin position="336"/>
        <end position="358"/>
    </location>
</feature>
<protein>
    <recommendedName>
        <fullName evidence="9">Major facilitator superfamily (MFS) profile domain-containing protein</fullName>
    </recommendedName>
</protein>
<dbReference type="AlphaFoldDB" id="A0A8J6C7M7"/>
<keyword evidence="4 8" id="KW-1133">Transmembrane helix</keyword>
<name>A0A8J6C7M7_DIALT</name>
<dbReference type="GO" id="GO:0016020">
    <property type="term" value="C:membrane"/>
    <property type="evidence" value="ECO:0007669"/>
    <property type="project" value="UniProtKB-SubCell"/>
</dbReference>
<dbReference type="PROSITE" id="PS50850">
    <property type="entry name" value="MFS"/>
    <property type="match status" value="1"/>
</dbReference>
<dbReference type="InterPro" id="IPR020846">
    <property type="entry name" value="MFS_dom"/>
</dbReference>
<feature type="transmembrane region" description="Helical" evidence="8">
    <location>
        <begin position="200"/>
        <end position="219"/>
    </location>
</feature>
<feature type="transmembrane region" description="Helical" evidence="8">
    <location>
        <begin position="306"/>
        <end position="330"/>
    </location>
</feature>
<feature type="domain" description="Major facilitator superfamily (MFS) profile" evidence="9">
    <location>
        <begin position="154"/>
        <end position="626"/>
    </location>
</feature>
<gene>
    <name evidence="10" type="ORF">KFE25_005791</name>
</gene>
<keyword evidence="3 8" id="KW-0812">Transmembrane</keyword>
<evidence type="ECO:0000256" key="1">
    <source>
        <dbReference type="ARBA" id="ARBA00004141"/>
    </source>
</evidence>
<feature type="transmembrane region" description="Helical" evidence="8">
    <location>
        <begin position="476"/>
        <end position="496"/>
    </location>
</feature>